<evidence type="ECO:0000313" key="8">
    <source>
        <dbReference type="Proteomes" id="UP000005632"/>
    </source>
</evidence>
<dbReference type="InterPro" id="IPR027417">
    <property type="entry name" value="P-loop_NTPase"/>
</dbReference>
<dbReference type="SMART" id="SM00382">
    <property type="entry name" value="AAA"/>
    <property type="match status" value="1"/>
</dbReference>
<accession>G8QUY6</accession>
<reference evidence="7 8" key="1">
    <citation type="submission" date="2011-11" db="EMBL/GenBank/DDBJ databases">
        <title>Complete sequence of Spirochaeta sp. grapes.</title>
        <authorList>
            <consortium name="US DOE Joint Genome Institute"/>
            <person name="Lucas S."/>
            <person name="Han J."/>
            <person name="Lapidus A."/>
            <person name="Cheng J.-F."/>
            <person name="Goodwin L."/>
            <person name="Pitluck S."/>
            <person name="Peters L."/>
            <person name="Ovchinnikova G."/>
            <person name="Munk A.C."/>
            <person name="Detter J.C."/>
            <person name="Han C."/>
            <person name="Tapia R."/>
            <person name="Land M."/>
            <person name="Hauser L."/>
            <person name="Kyrpides N."/>
            <person name="Ivanova N."/>
            <person name="Pagani I."/>
            <person name="Ritalahtilisa K."/>
            <person name="Loeffler F."/>
            <person name="Woyke T."/>
        </authorList>
    </citation>
    <scope>NUCLEOTIDE SEQUENCE [LARGE SCALE GENOMIC DNA]</scope>
    <source>
        <strain evidence="8">ATCC BAA-1885 / DSM 22778 / Grapes</strain>
    </source>
</reference>
<evidence type="ECO:0000256" key="5">
    <source>
        <dbReference type="ARBA" id="ARBA00037066"/>
    </source>
</evidence>
<evidence type="ECO:0000259" key="6">
    <source>
        <dbReference type="PROSITE" id="PS50893"/>
    </source>
</evidence>
<dbReference type="InterPro" id="IPR003593">
    <property type="entry name" value="AAA+_ATPase"/>
</dbReference>
<dbReference type="STRING" id="158190.SpiGrapes_0303"/>
<dbReference type="Pfam" id="PF00005">
    <property type="entry name" value="ABC_tran"/>
    <property type="match status" value="1"/>
</dbReference>
<evidence type="ECO:0000256" key="4">
    <source>
        <dbReference type="ARBA" id="ARBA00022967"/>
    </source>
</evidence>
<dbReference type="InterPro" id="IPR003439">
    <property type="entry name" value="ABC_transporter-like_ATP-bd"/>
</dbReference>
<keyword evidence="8" id="KW-1185">Reference proteome</keyword>
<proteinExistence type="predicted"/>
<dbReference type="FunFam" id="3.40.50.300:FF:000134">
    <property type="entry name" value="Iron-enterobactin ABC transporter ATP-binding protein"/>
    <property type="match status" value="1"/>
</dbReference>
<dbReference type="PANTHER" id="PTHR42794">
    <property type="entry name" value="HEMIN IMPORT ATP-BINDING PROTEIN HMUV"/>
    <property type="match status" value="1"/>
</dbReference>
<evidence type="ECO:0000313" key="7">
    <source>
        <dbReference type="EMBL" id="AEV28162.1"/>
    </source>
</evidence>
<dbReference type="PROSITE" id="PS00211">
    <property type="entry name" value="ABC_TRANSPORTER_1"/>
    <property type="match status" value="1"/>
</dbReference>
<dbReference type="GO" id="GO:0016887">
    <property type="term" value="F:ATP hydrolysis activity"/>
    <property type="evidence" value="ECO:0007669"/>
    <property type="project" value="InterPro"/>
</dbReference>
<keyword evidence="1" id="KW-0813">Transport</keyword>
<dbReference type="OrthoDB" id="9799337at2"/>
<dbReference type="GO" id="GO:0005524">
    <property type="term" value="F:ATP binding"/>
    <property type="evidence" value="ECO:0007669"/>
    <property type="project" value="UniProtKB-KW"/>
</dbReference>
<dbReference type="Proteomes" id="UP000005632">
    <property type="component" value="Chromosome"/>
</dbReference>
<dbReference type="HOGENOM" id="CLU_000604_1_11_12"/>
<dbReference type="InterPro" id="IPR017871">
    <property type="entry name" value="ABC_transporter-like_CS"/>
</dbReference>
<dbReference type="AlphaFoldDB" id="G8QUY6"/>
<dbReference type="CDD" id="cd03214">
    <property type="entry name" value="ABC_Iron-Siderophores_B12_Hemin"/>
    <property type="match status" value="1"/>
</dbReference>
<evidence type="ECO:0000256" key="3">
    <source>
        <dbReference type="ARBA" id="ARBA00022840"/>
    </source>
</evidence>
<feature type="domain" description="ABC transporter" evidence="6">
    <location>
        <begin position="4"/>
        <end position="233"/>
    </location>
</feature>
<dbReference type="eggNOG" id="COG1120">
    <property type="taxonomic scope" value="Bacteria"/>
</dbReference>
<dbReference type="RefSeq" id="WP_014269011.1">
    <property type="nucleotide sequence ID" value="NC_016633.1"/>
</dbReference>
<dbReference type="PROSITE" id="PS50893">
    <property type="entry name" value="ABC_TRANSPORTER_2"/>
    <property type="match status" value="1"/>
</dbReference>
<sequence>MYSLETKNLNGGYHHNAVFSGFSLSIPEHKFVALTGPNGSGKSTLLKYFYKQLLPQEGVAYVEGLDVSSLKQKEIARILGFVPQNGKIEYGFTVREAVSMGRYVYNGEDASHAVDRAMEDCDIANLSDKSVTEISGGELQRVLLARALCQDAKILLLDEPVNHLDVKHQRKMMNLLRRLVDRGLSVVCVLHDLLLVQVYSDEVILLRKGKIMAEGSIETVITKENLLKVYGVHSHEVFDPMLDKFLWMPTWY</sequence>
<keyword evidence="2" id="KW-0547">Nucleotide-binding</keyword>
<evidence type="ECO:0000256" key="1">
    <source>
        <dbReference type="ARBA" id="ARBA00022448"/>
    </source>
</evidence>
<evidence type="ECO:0000256" key="2">
    <source>
        <dbReference type="ARBA" id="ARBA00022741"/>
    </source>
</evidence>
<keyword evidence="3" id="KW-0067">ATP-binding</keyword>
<dbReference type="EMBL" id="CP003155">
    <property type="protein sequence ID" value="AEV28162.1"/>
    <property type="molecule type" value="Genomic_DNA"/>
</dbReference>
<dbReference type="Gene3D" id="3.40.50.300">
    <property type="entry name" value="P-loop containing nucleotide triphosphate hydrolases"/>
    <property type="match status" value="1"/>
</dbReference>
<organism evidence="7 8">
    <name type="scientific">Sphaerochaeta pleomorpha (strain ATCC BAA-1885 / DSM 22778 / Grapes)</name>
    <dbReference type="NCBI Taxonomy" id="158190"/>
    <lineage>
        <taxon>Bacteria</taxon>
        <taxon>Pseudomonadati</taxon>
        <taxon>Spirochaetota</taxon>
        <taxon>Spirochaetia</taxon>
        <taxon>Spirochaetales</taxon>
        <taxon>Sphaerochaetaceae</taxon>
        <taxon>Sphaerochaeta</taxon>
    </lineage>
</organism>
<protein>
    <submittedName>
        <fullName evidence="7">ABC-type cobalamin/Fe3+-siderophore transport system, ATPase component</fullName>
    </submittedName>
</protein>
<dbReference type="PANTHER" id="PTHR42794:SF1">
    <property type="entry name" value="HEMIN IMPORT ATP-BINDING PROTEIN HMUV"/>
    <property type="match status" value="1"/>
</dbReference>
<dbReference type="SUPFAM" id="SSF52540">
    <property type="entry name" value="P-loop containing nucleoside triphosphate hydrolases"/>
    <property type="match status" value="1"/>
</dbReference>
<name>G8QUY6_SPHPG</name>
<comment type="function">
    <text evidence="5">Part of the ABC transporter complex HmuTUV involved in hemin import. Responsible for energy coupling to the transport system.</text>
</comment>
<keyword evidence="4" id="KW-1278">Translocase</keyword>
<dbReference type="KEGG" id="sgp:SpiGrapes_0303"/>
<gene>
    <name evidence="7" type="ordered locus">SpiGrapes_0303</name>
</gene>